<dbReference type="OrthoDB" id="43195at2"/>
<protein>
    <submittedName>
        <fullName evidence="5">DNA-binding LacI/PurR family transcriptional regulator</fullName>
    </submittedName>
</protein>
<evidence type="ECO:0000256" key="3">
    <source>
        <dbReference type="ARBA" id="ARBA00023163"/>
    </source>
</evidence>
<dbReference type="InterPro" id="IPR010982">
    <property type="entry name" value="Lambda_DNA-bd_dom_sf"/>
</dbReference>
<feature type="domain" description="HTH lacI-type" evidence="4">
    <location>
        <begin position="7"/>
        <end position="61"/>
    </location>
</feature>
<dbReference type="InterPro" id="IPR028082">
    <property type="entry name" value="Peripla_BP_I"/>
</dbReference>
<keyword evidence="2 5" id="KW-0238">DNA-binding</keyword>
<reference evidence="5 6" key="1">
    <citation type="submission" date="2018-04" db="EMBL/GenBank/DDBJ databases">
        <title>Genomic Encyclopedia of Type Strains, Phase IV (KMG-IV): sequencing the most valuable type-strain genomes for metagenomic binning, comparative biology and taxonomic classification.</title>
        <authorList>
            <person name="Goeker M."/>
        </authorList>
    </citation>
    <scope>NUCLEOTIDE SEQUENCE [LARGE SCALE GENOMIC DNA]</scope>
    <source>
        <strain evidence="5 6">DSM 14823</strain>
    </source>
</reference>
<dbReference type="PANTHER" id="PTHR30146:SF109">
    <property type="entry name" value="HTH-TYPE TRANSCRIPTIONAL REGULATOR GALS"/>
    <property type="match status" value="1"/>
</dbReference>
<dbReference type="Gene3D" id="3.40.50.2300">
    <property type="match status" value="1"/>
</dbReference>
<dbReference type="InterPro" id="IPR046335">
    <property type="entry name" value="LacI/GalR-like_sensor"/>
</dbReference>
<gene>
    <name evidence="5" type="ORF">C8D82_12231</name>
</gene>
<dbReference type="GeneID" id="78296068"/>
<dbReference type="Pfam" id="PF13377">
    <property type="entry name" value="Peripla_BP_3"/>
    <property type="match status" value="1"/>
</dbReference>
<name>A0A2U1ARU9_9BACT</name>
<keyword evidence="6" id="KW-1185">Reference proteome</keyword>
<proteinExistence type="predicted"/>
<evidence type="ECO:0000256" key="2">
    <source>
        <dbReference type="ARBA" id="ARBA00023125"/>
    </source>
</evidence>
<sequence>MISRTKPTVRTIAAELGVSAMTITRALNGHPKVSTETRRRVLAKVKEVGYDFRASSRTVRQERDRNVAIHCGDDKLYSDNILNFYMRLHYLCQRRLKAEGLRGQLIDLNVHAEAAFPVLDNCGSLILLGPVEQARLETVRKRYPELRIISVFGSVDGVTQVGPDDYEGGAFAARRFAALGHRHAAVFATLSESGFCKRYGGFVAEFQARQPGARVDLIQFSEEHDQSADDRTRRQRLDEYFTSVSPLPTACFVPNGYAGVFLADYLAERGWRIPEDFSLIVYDNLELFDFRTPALARVWFDLKELAAQAVTALQNQLRDRDSRPVSISIANEFTPGGSLAAPRNPRREL</sequence>
<organism evidence="5 6">
    <name type="scientific">Victivallis vadensis</name>
    <dbReference type="NCBI Taxonomy" id="172901"/>
    <lineage>
        <taxon>Bacteria</taxon>
        <taxon>Pseudomonadati</taxon>
        <taxon>Lentisphaerota</taxon>
        <taxon>Lentisphaeria</taxon>
        <taxon>Victivallales</taxon>
        <taxon>Victivallaceae</taxon>
        <taxon>Victivallis</taxon>
    </lineage>
</organism>
<dbReference type="PROSITE" id="PS50932">
    <property type="entry name" value="HTH_LACI_2"/>
    <property type="match status" value="1"/>
</dbReference>
<dbReference type="InterPro" id="IPR000843">
    <property type="entry name" value="HTH_LacI"/>
</dbReference>
<evidence type="ECO:0000313" key="6">
    <source>
        <dbReference type="Proteomes" id="UP000245959"/>
    </source>
</evidence>
<dbReference type="RefSeq" id="WP_133245199.1">
    <property type="nucleotide sequence ID" value="NZ_CABMMC010000010.1"/>
</dbReference>
<dbReference type="GO" id="GO:0003700">
    <property type="term" value="F:DNA-binding transcription factor activity"/>
    <property type="evidence" value="ECO:0007669"/>
    <property type="project" value="TreeGrafter"/>
</dbReference>
<dbReference type="EMBL" id="QEKH01000022">
    <property type="protein sequence ID" value="PVY39156.1"/>
    <property type="molecule type" value="Genomic_DNA"/>
</dbReference>
<dbReference type="Gene3D" id="1.10.260.40">
    <property type="entry name" value="lambda repressor-like DNA-binding domains"/>
    <property type="match status" value="1"/>
</dbReference>
<dbReference type="AlphaFoldDB" id="A0A2U1ARU9"/>
<dbReference type="Proteomes" id="UP000245959">
    <property type="component" value="Unassembled WGS sequence"/>
</dbReference>
<dbReference type="GO" id="GO:0000976">
    <property type="term" value="F:transcription cis-regulatory region binding"/>
    <property type="evidence" value="ECO:0007669"/>
    <property type="project" value="TreeGrafter"/>
</dbReference>
<evidence type="ECO:0000313" key="5">
    <source>
        <dbReference type="EMBL" id="PVY39156.1"/>
    </source>
</evidence>
<dbReference type="SMART" id="SM00354">
    <property type="entry name" value="HTH_LACI"/>
    <property type="match status" value="1"/>
</dbReference>
<keyword evidence="1" id="KW-0805">Transcription regulation</keyword>
<dbReference type="CDD" id="cd01392">
    <property type="entry name" value="HTH_LacI"/>
    <property type="match status" value="1"/>
</dbReference>
<dbReference type="PANTHER" id="PTHR30146">
    <property type="entry name" value="LACI-RELATED TRANSCRIPTIONAL REPRESSOR"/>
    <property type="match status" value="1"/>
</dbReference>
<dbReference type="Pfam" id="PF00356">
    <property type="entry name" value="LacI"/>
    <property type="match status" value="1"/>
</dbReference>
<dbReference type="SUPFAM" id="SSF47413">
    <property type="entry name" value="lambda repressor-like DNA-binding domains"/>
    <property type="match status" value="1"/>
</dbReference>
<evidence type="ECO:0000259" key="4">
    <source>
        <dbReference type="PROSITE" id="PS50932"/>
    </source>
</evidence>
<keyword evidence="3" id="KW-0804">Transcription</keyword>
<accession>A0A2U1ARU9</accession>
<dbReference type="SUPFAM" id="SSF53822">
    <property type="entry name" value="Periplasmic binding protein-like I"/>
    <property type="match status" value="1"/>
</dbReference>
<evidence type="ECO:0000256" key="1">
    <source>
        <dbReference type="ARBA" id="ARBA00023015"/>
    </source>
</evidence>
<comment type="caution">
    <text evidence="5">The sequence shown here is derived from an EMBL/GenBank/DDBJ whole genome shotgun (WGS) entry which is preliminary data.</text>
</comment>